<keyword evidence="8 24" id="KW-0808">Transferase</keyword>
<organism evidence="25 26">
    <name type="scientific">Parahalioglobus pacificus</name>
    <dbReference type="NCBI Taxonomy" id="930806"/>
    <lineage>
        <taxon>Bacteria</taxon>
        <taxon>Pseudomonadati</taxon>
        <taxon>Pseudomonadota</taxon>
        <taxon>Gammaproteobacteria</taxon>
        <taxon>Cellvibrionales</taxon>
        <taxon>Halieaceae</taxon>
        <taxon>Parahalioglobus</taxon>
    </lineage>
</organism>
<dbReference type="Pfam" id="PF01219">
    <property type="entry name" value="DAGK_prokar"/>
    <property type="match status" value="1"/>
</dbReference>
<feature type="binding site" evidence="23">
    <location>
        <position position="85"/>
    </location>
    <ligand>
        <name>a divalent metal cation</name>
        <dbReference type="ChEBI" id="CHEBI:60240"/>
    </ligand>
</feature>
<gene>
    <name evidence="25" type="primary">dgkA</name>
    <name evidence="25" type="ORF">GCM10007053_25450</name>
</gene>
<feature type="binding site" evidence="22">
    <location>
        <position position="37"/>
    </location>
    <ligand>
        <name>ATP</name>
        <dbReference type="ChEBI" id="CHEBI:30616"/>
    </ligand>
</feature>
<evidence type="ECO:0000256" key="13">
    <source>
        <dbReference type="ARBA" id="ARBA00022840"/>
    </source>
</evidence>
<evidence type="ECO:0000256" key="11">
    <source>
        <dbReference type="ARBA" id="ARBA00022741"/>
    </source>
</evidence>
<dbReference type="CDD" id="cd14264">
    <property type="entry name" value="DAGK_IM"/>
    <property type="match status" value="1"/>
</dbReference>
<keyword evidence="9 24" id="KW-0812">Transmembrane</keyword>
<evidence type="ECO:0000313" key="25">
    <source>
        <dbReference type="EMBL" id="GHD36722.1"/>
    </source>
</evidence>
<evidence type="ECO:0000256" key="12">
    <source>
        <dbReference type="ARBA" id="ARBA00022777"/>
    </source>
</evidence>
<dbReference type="AlphaFoldDB" id="A0A919CLG3"/>
<dbReference type="EC" id="2.7.1.107" evidence="3 24"/>
<reference evidence="25" key="1">
    <citation type="journal article" date="2014" name="Int. J. Syst. Evol. Microbiol.">
        <title>Complete genome sequence of Corynebacterium casei LMG S-19264T (=DSM 44701T), isolated from a smear-ripened cheese.</title>
        <authorList>
            <consortium name="US DOE Joint Genome Institute (JGI-PGF)"/>
            <person name="Walter F."/>
            <person name="Albersmeier A."/>
            <person name="Kalinowski J."/>
            <person name="Ruckert C."/>
        </authorList>
    </citation>
    <scope>NUCLEOTIDE SEQUENCE</scope>
    <source>
        <strain evidence="25">KCTC 23430</strain>
    </source>
</reference>
<keyword evidence="12 24" id="KW-0418">Kinase</keyword>
<dbReference type="InterPro" id="IPR000829">
    <property type="entry name" value="DAGK"/>
</dbReference>
<feature type="transmembrane region" description="Helical" evidence="24">
    <location>
        <begin position="40"/>
        <end position="58"/>
    </location>
</feature>
<comment type="catalytic activity">
    <reaction evidence="24">
        <text>a 1,2-diacyl-sn-glycerol + ATP = a 1,2-diacyl-sn-glycero-3-phosphate + ADP + H(+)</text>
        <dbReference type="Rhea" id="RHEA:10272"/>
        <dbReference type="ChEBI" id="CHEBI:15378"/>
        <dbReference type="ChEBI" id="CHEBI:17815"/>
        <dbReference type="ChEBI" id="CHEBI:30616"/>
        <dbReference type="ChEBI" id="CHEBI:58608"/>
        <dbReference type="ChEBI" id="CHEBI:456216"/>
        <dbReference type="EC" id="2.7.1.107"/>
    </reaction>
</comment>
<evidence type="ECO:0000256" key="3">
    <source>
        <dbReference type="ARBA" id="ARBA00012133"/>
    </source>
</evidence>
<feature type="transmembrane region" description="Helical" evidence="24">
    <location>
        <begin position="105"/>
        <end position="129"/>
    </location>
</feature>
<evidence type="ECO:0000313" key="26">
    <source>
        <dbReference type="Proteomes" id="UP000644693"/>
    </source>
</evidence>
<feature type="binding site" evidence="21">
    <location>
        <position position="18"/>
    </location>
    <ligand>
        <name>substrate</name>
    </ligand>
</feature>
<feature type="binding site" evidence="22">
    <location>
        <position position="85"/>
    </location>
    <ligand>
        <name>ATP</name>
        <dbReference type="ChEBI" id="CHEBI:30616"/>
    </ligand>
</feature>
<feature type="binding site" evidence="21">
    <location>
        <position position="107"/>
    </location>
    <ligand>
        <name>substrate</name>
    </ligand>
</feature>
<evidence type="ECO:0000256" key="20">
    <source>
        <dbReference type="PIRSR" id="PIRSR600829-1"/>
    </source>
</evidence>
<evidence type="ECO:0000256" key="17">
    <source>
        <dbReference type="ARBA" id="ARBA00023136"/>
    </source>
</evidence>
<accession>A0A919CLG3</accession>
<comment type="function">
    <text evidence="24">Catalyzes the ATP-dependent phosphorylation of sn-l,2-diacylglycerol (DAG) to phosphatidic acid. Involved in the recycling of diacylglycerol produced as a by-product during membrane-derived oligosaccharide (MDO) biosynthesis.</text>
</comment>
<evidence type="ECO:0000256" key="23">
    <source>
        <dbReference type="PIRSR" id="PIRSR600829-4"/>
    </source>
</evidence>
<keyword evidence="15 24" id="KW-1133">Transmembrane helix</keyword>
<sequence length="131" mass="14205">MQDSHDAMSKPGKRGLARLVAATRHSADGFAAAWRNEEAFRLEASLALAFVPLAFFVGESLVHQLLLLVVCALVILAELVNTAIETVVDRIGPEQHPLSGQAKDIGSATVFVSLALFLAAWVPSLWQWWQG</sequence>
<keyword evidence="6" id="KW-0444">Lipid biosynthesis</keyword>
<comment type="similarity">
    <text evidence="2 24">Belongs to the bacterial diacylglycerol kinase family.</text>
</comment>
<dbReference type="GO" id="GO:0005524">
    <property type="term" value="F:ATP binding"/>
    <property type="evidence" value="ECO:0007669"/>
    <property type="project" value="UniProtKB-KW"/>
</dbReference>
<evidence type="ECO:0000256" key="21">
    <source>
        <dbReference type="PIRSR" id="PIRSR600829-2"/>
    </source>
</evidence>
<dbReference type="GO" id="GO:0046872">
    <property type="term" value="F:metal ion binding"/>
    <property type="evidence" value="ECO:0007669"/>
    <property type="project" value="UniProtKB-KW"/>
</dbReference>
<dbReference type="GO" id="GO:0005886">
    <property type="term" value="C:plasma membrane"/>
    <property type="evidence" value="ECO:0007669"/>
    <property type="project" value="UniProtKB-SubCell"/>
</dbReference>
<dbReference type="Gene3D" id="1.10.287.3610">
    <property type="match status" value="1"/>
</dbReference>
<evidence type="ECO:0000256" key="16">
    <source>
        <dbReference type="ARBA" id="ARBA00023098"/>
    </source>
</evidence>
<dbReference type="PANTHER" id="PTHR34299">
    <property type="entry name" value="DIACYLGLYCEROL KINASE"/>
    <property type="match status" value="1"/>
</dbReference>
<dbReference type="InterPro" id="IPR033718">
    <property type="entry name" value="DAGK_prok"/>
</dbReference>
<evidence type="ECO:0000256" key="1">
    <source>
        <dbReference type="ARBA" id="ARBA00004429"/>
    </source>
</evidence>
<keyword evidence="5" id="KW-1003">Cell membrane</keyword>
<keyword evidence="16 24" id="KW-0443">Lipid metabolism</keyword>
<evidence type="ECO:0000256" key="4">
    <source>
        <dbReference type="ARBA" id="ARBA00017575"/>
    </source>
</evidence>
<evidence type="ECO:0000256" key="5">
    <source>
        <dbReference type="ARBA" id="ARBA00022475"/>
    </source>
</evidence>
<evidence type="ECO:0000256" key="2">
    <source>
        <dbReference type="ARBA" id="ARBA00005967"/>
    </source>
</evidence>
<keyword evidence="7 24" id="KW-0997">Cell inner membrane</keyword>
<keyword evidence="18" id="KW-0594">Phospholipid biosynthesis</keyword>
<reference evidence="25" key="2">
    <citation type="submission" date="2020-09" db="EMBL/GenBank/DDBJ databases">
        <authorList>
            <person name="Sun Q."/>
            <person name="Kim S."/>
        </authorList>
    </citation>
    <scope>NUCLEOTIDE SEQUENCE</scope>
    <source>
        <strain evidence="25">KCTC 23430</strain>
    </source>
</reference>
<evidence type="ECO:0000256" key="24">
    <source>
        <dbReference type="RuleBase" id="RU363065"/>
    </source>
</evidence>
<evidence type="ECO:0000256" key="22">
    <source>
        <dbReference type="PIRSR" id="PIRSR600829-3"/>
    </source>
</evidence>
<dbReference type="RefSeq" id="WP_229802748.1">
    <property type="nucleotide sequence ID" value="NZ_BMYM01000002.1"/>
</dbReference>
<keyword evidence="19 24" id="KW-1208">Phospholipid metabolism</keyword>
<keyword evidence="17 24" id="KW-0472">Membrane</keyword>
<keyword evidence="10 23" id="KW-0479">Metal-binding</keyword>
<dbReference type="PROSITE" id="PS01069">
    <property type="entry name" value="DAGK_PROKAR"/>
    <property type="match status" value="1"/>
</dbReference>
<keyword evidence="26" id="KW-1185">Reference proteome</keyword>
<dbReference type="InterPro" id="IPR036945">
    <property type="entry name" value="DAGK_sf"/>
</dbReference>
<keyword evidence="13 22" id="KW-0067">ATP-binding</keyword>
<dbReference type="EMBL" id="BMYM01000002">
    <property type="protein sequence ID" value="GHD36722.1"/>
    <property type="molecule type" value="Genomic_DNA"/>
</dbReference>
<feature type="binding site" evidence="22">
    <location>
        <begin position="94"/>
        <end position="96"/>
    </location>
    <ligand>
        <name>ATP</name>
        <dbReference type="ChEBI" id="CHEBI:30616"/>
    </ligand>
</feature>
<protein>
    <recommendedName>
        <fullName evidence="4 24">Diacylglycerol kinase</fullName>
        <ecNumber evidence="3 24">2.7.1.107</ecNumber>
    </recommendedName>
</protein>
<comment type="caution">
    <text evidence="25">The sequence shown here is derived from an EMBL/GenBank/DDBJ whole genome shotgun (WGS) entry which is preliminary data.</text>
</comment>
<feature type="binding site" evidence="23">
    <location>
        <position position="37"/>
    </location>
    <ligand>
        <name>a divalent metal cation</name>
        <dbReference type="ChEBI" id="CHEBI:60240"/>
    </ligand>
</feature>
<feature type="binding site" evidence="21">
    <location>
        <begin position="39"/>
        <end position="43"/>
    </location>
    <ligand>
        <name>substrate</name>
    </ligand>
</feature>
<name>A0A919CLG3_9GAMM</name>
<evidence type="ECO:0000256" key="18">
    <source>
        <dbReference type="ARBA" id="ARBA00023209"/>
    </source>
</evidence>
<evidence type="ECO:0000256" key="14">
    <source>
        <dbReference type="ARBA" id="ARBA00022842"/>
    </source>
</evidence>
<evidence type="ECO:0000256" key="6">
    <source>
        <dbReference type="ARBA" id="ARBA00022516"/>
    </source>
</evidence>
<evidence type="ECO:0000256" key="15">
    <source>
        <dbReference type="ARBA" id="ARBA00022989"/>
    </source>
</evidence>
<feature type="transmembrane region" description="Helical" evidence="24">
    <location>
        <begin position="64"/>
        <end position="84"/>
    </location>
</feature>
<dbReference type="PANTHER" id="PTHR34299:SF1">
    <property type="entry name" value="DIACYLGLYCEROL KINASE"/>
    <property type="match status" value="1"/>
</dbReference>
<dbReference type="GO" id="GO:0004143">
    <property type="term" value="F:ATP-dependent diacylglycerol kinase activity"/>
    <property type="evidence" value="ECO:0007669"/>
    <property type="project" value="UniProtKB-EC"/>
</dbReference>
<comment type="cofactor">
    <cofactor evidence="23">
        <name>Mg(2+)</name>
        <dbReference type="ChEBI" id="CHEBI:18420"/>
    </cofactor>
    <text evidence="23">Mn(2+), Zn(2+), Cd(2+) and Co(2+) support activity to lesser extents.</text>
</comment>
<proteinExistence type="inferred from homology"/>
<feature type="active site" description="Proton acceptor" evidence="20">
    <location>
        <position position="78"/>
    </location>
</feature>
<dbReference type="GO" id="GO:0006654">
    <property type="term" value="P:phosphatidic acid biosynthetic process"/>
    <property type="evidence" value="ECO:0007669"/>
    <property type="project" value="InterPro"/>
</dbReference>
<feature type="binding site" evidence="21">
    <location>
        <position position="78"/>
    </location>
    <ligand>
        <name>substrate</name>
    </ligand>
</feature>
<feature type="binding site" evidence="22">
    <location>
        <position position="18"/>
    </location>
    <ligand>
        <name>ATP</name>
        <dbReference type="ChEBI" id="CHEBI:30616"/>
    </ligand>
</feature>
<evidence type="ECO:0000256" key="7">
    <source>
        <dbReference type="ARBA" id="ARBA00022519"/>
    </source>
</evidence>
<evidence type="ECO:0000256" key="10">
    <source>
        <dbReference type="ARBA" id="ARBA00022723"/>
    </source>
</evidence>
<comment type="subcellular location">
    <subcellularLocation>
        <location evidence="1 24">Cell inner membrane</location>
        <topology evidence="1 24">Multi-pass membrane protein</topology>
    </subcellularLocation>
</comment>
<feature type="binding site" evidence="22">
    <location>
        <begin position="103"/>
        <end position="104"/>
    </location>
    <ligand>
        <name>ATP</name>
        <dbReference type="ChEBI" id="CHEBI:30616"/>
    </ligand>
</feature>
<keyword evidence="11 22" id="KW-0547">Nucleotide-binding</keyword>
<evidence type="ECO:0000256" key="8">
    <source>
        <dbReference type="ARBA" id="ARBA00022679"/>
    </source>
</evidence>
<keyword evidence="14 23" id="KW-0460">Magnesium</keyword>
<evidence type="ECO:0000256" key="9">
    <source>
        <dbReference type="ARBA" id="ARBA00022692"/>
    </source>
</evidence>
<dbReference type="Proteomes" id="UP000644693">
    <property type="component" value="Unassembled WGS sequence"/>
</dbReference>
<evidence type="ECO:0000256" key="19">
    <source>
        <dbReference type="ARBA" id="ARBA00023264"/>
    </source>
</evidence>